<dbReference type="STRING" id="1388766.A0A017S0F4"/>
<dbReference type="InterPro" id="IPR011009">
    <property type="entry name" value="Kinase-like_dom_sf"/>
</dbReference>
<gene>
    <name evidence="2" type="ORF">EURHEDRAFT_552159</name>
</gene>
<dbReference type="OrthoDB" id="5979581at2759"/>
<proteinExistence type="predicted"/>
<evidence type="ECO:0000259" key="1">
    <source>
        <dbReference type="PROSITE" id="PS50011"/>
    </source>
</evidence>
<dbReference type="InterPro" id="IPR000719">
    <property type="entry name" value="Prot_kinase_dom"/>
</dbReference>
<accession>A0A017S0F4</accession>
<dbReference type="GO" id="GO:0005524">
    <property type="term" value="F:ATP binding"/>
    <property type="evidence" value="ECO:0007669"/>
    <property type="project" value="InterPro"/>
</dbReference>
<name>A0A017S0F4_ASPRC</name>
<dbReference type="GeneID" id="63702673"/>
<dbReference type="PROSITE" id="PS50011">
    <property type="entry name" value="PROTEIN_KINASE_DOM"/>
    <property type="match status" value="1"/>
</dbReference>
<keyword evidence="3" id="KW-1185">Reference proteome</keyword>
<protein>
    <recommendedName>
        <fullName evidence="1">Protein kinase domain-containing protein</fullName>
    </recommendedName>
</protein>
<feature type="domain" description="Protein kinase" evidence="1">
    <location>
        <begin position="1"/>
        <end position="82"/>
    </location>
</feature>
<feature type="non-terminal residue" evidence="2">
    <location>
        <position position="1"/>
    </location>
</feature>
<dbReference type="RefSeq" id="XP_040633769.1">
    <property type="nucleotide sequence ID" value="XM_040787549.1"/>
</dbReference>
<reference evidence="3" key="1">
    <citation type="journal article" date="2014" name="Nat. Commun.">
        <title>Genomic adaptations of the halophilic Dead Sea filamentous fungus Eurotium rubrum.</title>
        <authorList>
            <person name="Kis-Papo T."/>
            <person name="Weig A.R."/>
            <person name="Riley R."/>
            <person name="Persoh D."/>
            <person name="Salamov A."/>
            <person name="Sun H."/>
            <person name="Lipzen A."/>
            <person name="Wasser S.P."/>
            <person name="Rambold G."/>
            <person name="Grigoriev I.V."/>
            <person name="Nevo E."/>
        </authorList>
    </citation>
    <scope>NUCLEOTIDE SEQUENCE [LARGE SCALE GENOMIC DNA]</scope>
    <source>
        <strain evidence="3">CBS 135680</strain>
    </source>
</reference>
<dbReference type="Gene3D" id="1.10.510.10">
    <property type="entry name" value="Transferase(Phosphotransferase) domain 1"/>
    <property type="match status" value="1"/>
</dbReference>
<evidence type="ECO:0000313" key="2">
    <source>
        <dbReference type="EMBL" id="EYE90079.1"/>
    </source>
</evidence>
<dbReference type="AlphaFoldDB" id="A0A017S0F4"/>
<organism evidence="2 3">
    <name type="scientific">Aspergillus ruber (strain CBS 135680)</name>
    <dbReference type="NCBI Taxonomy" id="1388766"/>
    <lineage>
        <taxon>Eukaryota</taxon>
        <taxon>Fungi</taxon>
        <taxon>Dikarya</taxon>
        <taxon>Ascomycota</taxon>
        <taxon>Pezizomycotina</taxon>
        <taxon>Eurotiomycetes</taxon>
        <taxon>Eurotiomycetidae</taxon>
        <taxon>Eurotiales</taxon>
        <taxon>Aspergillaceae</taxon>
        <taxon>Aspergillus</taxon>
        <taxon>Aspergillus subgen. Aspergillus</taxon>
    </lineage>
</organism>
<sequence>ISDFGGAFFKNEPPKEVHTSTLLLPSVYIFYKPINQAVDVWTLGHLLYETFGQSRFFGGFYPDQNDTVNEMISTLGPLPDHW</sequence>
<dbReference type="SUPFAM" id="SSF56112">
    <property type="entry name" value="Protein kinase-like (PK-like)"/>
    <property type="match status" value="1"/>
</dbReference>
<dbReference type="Proteomes" id="UP000019804">
    <property type="component" value="Unassembled WGS sequence"/>
</dbReference>
<dbReference type="GO" id="GO:0004672">
    <property type="term" value="F:protein kinase activity"/>
    <property type="evidence" value="ECO:0007669"/>
    <property type="project" value="InterPro"/>
</dbReference>
<dbReference type="HOGENOM" id="CLU_2564543_0_0_1"/>
<evidence type="ECO:0000313" key="3">
    <source>
        <dbReference type="Proteomes" id="UP000019804"/>
    </source>
</evidence>
<dbReference type="EMBL" id="KK088474">
    <property type="protein sequence ID" value="EYE90079.1"/>
    <property type="molecule type" value="Genomic_DNA"/>
</dbReference>